<dbReference type="SUPFAM" id="SSF56349">
    <property type="entry name" value="DNA breaking-rejoining enzymes"/>
    <property type="match status" value="1"/>
</dbReference>
<dbReference type="GO" id="GO:0003677">
    <property type="term" value="F:DNA binding"/>
    <property type="evidence" value="ECO:0007669"/>
    <property type="project" value="UniProtKB-UniRule"/>
</dbReference>
<dbReference type="AlphaFoldDB" id="A0A0A0BD68"/>
<dbReference type="GO" id="GO:0015074">
    <property type="term" value="P:DNA integration"/>
    <property type="evidence" value="ECO:0007669"/>
    <property type="project" value="InterPro"/>
</dbReference>
<protein>
    <recommendedName>
        <fullName evidence="9">Tyr recombinase domain-containing protein</fullName>
    </recommendedName>
</protein>
<evidence type="ECO:0000256" key="1">
    <source>
        <dbReference type="ARBA" id="ARBA00008857"/>
    </source>
</evidence>
<evidence type="ECO:0000259" key="6">
    <source>
        <dbReference type="PROSITE" id="PS51900"/>
    </source>
</evidence>
<comment type="caution">
    <text evidence="7">The sequence shown here is derived from an EMBL/GenBank/DDBJ whole genome shotgun (WGS) entry which is preliminary data.</text>
</comment>
<evidence type="ECO:0000313" key="8">
    <source>
        <dbReference type="Proteomes" id="UP000029833"/>
    </source>
</evidence>
<dbReference type="PROSITE" id="PS51900">
    <property type="entry name" value="CB"/>
    <property type="match status" value="1"/>
</dbReference>
<evidence type="ECO:0008006" key="9">
    <source>
        <dbReference type="Google" id="ProtNLM"/>
    </source>
</evidence>
<dbReference type="Pfam" id="PF00589">
    <property type="entry name" value="Phage_integrase"/>
    <property type="match status" value="1"/>
</dbReference>
<keyword evidence="2 4" id="KW-0238">DNA-binding</keyword>
<comment type="similarity">
    <text evidence="1">Belongs to the 'phage' integrase family.</text>
</comment>
<evidence type="ECO:0000256" key="3">
    <source>
        <dbReference type="ARBA" id="ARBA00023172"/>
    </source>
</evidence>
<organism evidence="7 8">
    <name type="scientific">Cellulomonas cellasea DSM 20118</name>
    <dbReference type="NCBI Taxonomy" id="1408250"/>
    <lineage>
        <taxon>Bacteria</taxon>
        <taxon>Bacillati</taxon>
        <taxon>Actinomycetota</taxon>
        <taxon>Actinomycetes</taxon>
        <taxon>Micrococcales</taxon>
        <taxon>Cellulomonadaceae</taxon>
        <taxon>Cellulomonas</taxon>
    </lineage>
</organism>
<dbReference type="PANTHER" id="PTHR30349">
    <property type="entry name" value="PHAGE INTEGRASE-RELATED"/>
    <property type="match status" value="1"/>
</dbReference>
<sequence>MAAVETRKRRDGTKAYRVFWRDPSDGSRRSMTFDDAGQAERAAALLNANGQHLSLALDVAKAITQDGPTVDDIVEEHIGLLMRVGDDTRAGYRLRARDHISPHIGQLRVAGVTWQQVTRWVQVLREKRLSPKTIANVHGLLSAAMNTAVRLGYRRDNPCSAVRLPRAQRGGDEMIVLEPLELDLILDNLTPHYRPFIITLVGTGMRFGEATALQVSDLALDAHPPPIRVNKAWKQDGERRPYVGAPKSARSRRTISLSPGLAGMLRTTTAGRRPDDLVFPNAAGRPIRNNTFWATHWLPAIEKAQGSGDEAAVRLTKRPRIHDLRHTHASWMLAAGMDMFSLSRRLGHETYATTDNRYSHLMPAQQVAAAQVAAAAMSALRLRRPEA</sequence>
<dbReference type="InterPro" id="IPR002104">
    <property type="entry name" value="Integrase_catalytic"/>
</dbReference>
<dbReference type="PANTHER" id="PTHR30349:SF64">
    <property type="entry name" value="PROPHAGE INTEGRASE INTD-RELATED"/>
    <property type="match status" value="1"/>
</dbReference>
<evidence type="ECO:0000256" key="2">
    <source>
        <dbReference type="ARBA" id="ARBA00023125"/>
    </source>
</evidence>
<dbReference type="OrthoDB" id="1822491at2"/>
<proteinExistence type="inferred from homology"/>
<dbReference type="InterPro" id="IPR013762">
    <property type="entry name" value="Integrase-like_cat_sf"/>
</dbReference>
<dbReference type="InterPro" id="IPR050090">
    <property type="entry name" value="Tyrosine_recombinase_XerCD"/>
</dbReference>
<dbReference type="EMBL" id="AXNT01000001">
    <property type="protein sequence ID" value="KGM03987.1"/>
    <property type="molecule type" value="Genomic_DNA"/>
</dbReference>
<dbReference type="RefSeq" id="WP_052103277.1">
    <property type="nucleotide sequence ID" value="NZ_AXNT01000001.1"/>
</dbReference>
<dbReference type="CDD" id="cd01189">
    <property type="entry name" value="INT_ICEBs1_C_like"/>
    <property type="match status" value="1"/>
</dbReference>
<gene>
    <name evidence="7" type="ORF">Q760_00105</name>
</gene>
<feature type="domain" description="Tyr recombinase" evidence="5">
    <location>
        <begin position="172"/>
        <end position="371"/>
    </location>
</feature>
<dbReference type="GO" id="GO:0006310">
    <property type="term" value="P:DNA recombination"/>
    <property type="evidence" value="ECO:0007669"/>
    <property type="project" value="UniProtKB-KW"/>
</dbReference>
<feature type="domain" description="Core-binding (CB)" evidence="6">
    <location>
        <begin position="68"/>
        <end position="149"/>
    </location>
</feature>
<evidence type="ECO:0000256" key="4">
    <source>
        <dbReference type="PROSITE-ProRule" id="PRU01248"/>
    </source>
</evidence>
<dbReference type="InterPro" id="IPR010998">
    <property type="entry name" value="Integrase_recombinase_N"/>
</dbReference>
<keyword evidence="3" id="KW-0233">DNA recombination</keyword>
<dbReference type="Proteomes" id="UP000029833">
    <property type="component" value="Unassembled WGS sequence"/>
</dbReference>
<dbReference type="Gene3D" id="1.10.443.10">
    <property type="entry name" value="Intergrase catalytic core"/>
    <property type="match status" value="1"/>
</dbReference>
<dbReference type="Gene3D" id="1.10.150.130">
    <property type="match status" value="1"/>
</dbReference>
<reference evidence="7 8" key="1">
    <citation type="submission" date="2013-10" db="EMBL/GenBank/DDBJ databases">
        <authorList>
            <person name="Wang G."/>
            <person name="Zhuang W."/>
        </authorList>
    </citation>
    <scope>NUCLEOTIDE SEQUENCE [LARGE SCALE GENOMIC DNA]</scope>
    <source>
        <strain evidence="7 8">DSM 20118</strain>
    </source>
</reference>
<dbReference type="InterPro" id="IPR011010">
    <property type="entry name" value="DNA_brk_join_enz"/>
</dbReference>
<name>A0A0A0BD68_9CELL</name>
<dbReference type="STRING" id="1408250.Q760_00105"/>
<dbReference type="PROSITE" id="PS51898">
    <property type="entry name" value="TYR_RECOMBINASE"/>
    <property type="match status" value="1"/>
</dbReference>
<accession>A0A0A0BD68</accession>
<evidence type="ECO:0000259" key="5">
    <source>
        <dbReference type="PROSITE" id="PS51898"/>
    </source>
</evidence>
<keyword evidence="8" id="KW-1185">Reference proteome</keyword>
<evidence type="ECO:0000313" key="7">
    <source>
        <dbReference type="EMBL" id="KGM03987.1"/>
    </source>
</evidence>
<dbReference type="InterPro" id="IPR044068">
    <property type="entry name" value="CB"/>
</dbReference>